<evidence type="ECO:0000256" key="2">
    <source>
        <dbReference type="SAM" id="MobiDB-lite"/>
    </source>
</evidence>
<feature type="transmembrane region" description="Helical" evidence="3">
    <location>
        <begin position="470"/>
        <end position="493"/>
    </location>
</feature>
<name>A0ABD0YM50_9HEMI</name>
<dbReference type="AlphaFoldDB" id="A0ABD0YM50"/>
<dbReference type="PROSITE" id="PS50850">
    <property type="entry name" value="MFS"/>
    <property type="match status" value="1"/>
</dbReference>
<keyword evidence="3" id="KW-1133">Transmembrane helix</keyword>
<feature type="transmembrane region" description="Helical" evidence="3">
    <location>
        <begin position="627"/>
        <end position="647"/>
    </location>
</feature>
<feature type="transmembrane region" description="Helical" evidence="3">
    <location>
        <begin position="125"/>
        <end position="151"/>
    </location>
</feature>
<dbReference type="PANTHER" id="PTHR11360:SF238">
    <property type="entry name" value="SD10469P"/>
    <property type="match status" value="1"/>
</dbReference>
<feature type="region of interest" description="Disordered" evidence="2">
    <location>
        <begin position="321"/>
        <end position="358"/>
    </location>
</feature>
<dbReference type="Pfam" id="PF07690">
    <property type="entry name" value="MFS_1"/>
    <property type="match status" value="2"/>
</dbReference>
<dbReference type="EMBL" id="JBFDAA010000006">
    <property type="protein sequence ID" value="KAL1131599.1"/>
    <property type="molecule type" value="Genomic_DNA"/>
</dbReference>
<feature type="transmembrane region" description="Helical" evidence="3">
    <location>
        <begin position="95"/>
        <end position="118"/>
    </location>
</feature>
<accession>A0ABD0YM50</accession>
<dbReference type="Proteomes" id="UP001558652">
    <property type="component" value="Unassembled WGS sequence"/>
</dbReference>
<reference evidence="5 6" key="1">
    <citation type="submission" date="2024-07" db="EMBL/GenBank/DDBJ databases">
        <title>Chromosome-level genome assembly of the water stick insect Ranatra chinensis (Heteroptera: Nepidae).</title>
        <authorList>
            <person name="Liu X."/>
        </authorList>
    </citation>
    <scope>NUCLEOTIDE SEQUENCE [LARGE SCALE GENOMIC DNA]</scope>
    <source>
        <strain evidence="5">Cailab_2021Rc</strain>
        <tissue evidence="5">Muscle</tissue>
    </source>
</reference>
<gene>
    <name evidence="5" type="ORF">AAG570_011213</name>
</gene>
<dbReference type="InterPro" id="IPR020846">
    <property type="entry name" value="MFS_dom"/>
</dbReference>
<feature type="compositionally biased region" description="Basic and acidic residues" evidence="2">
    <location>
        <begin position="321"/>
        <end position="348"/>
    </location>
</feature>
<comment type="caution">
    <text evidence="5">The sequence shown here is derived from an EMBL/GenBank/DDBJ whole genome shotgun (WGS) entry which is preliminary data.</text>
</comment>
<feature type="domain" description="Major facilitator superfamily (MFS) profile" evidence="4">
    <location>
        <begin position="30"/>
        <end position="651"/>
    </location>
</feature>
<sequence>MEEKKKPEDNEEINNERVATYVVVPPDGGWGWVIVTASFLCNLVVDGIVFSFGVFLNEISQEFGVSKAQVTLAGSLLSGFYLIAGPFVSGIANRYGFRCVSIMGSVIGSAAFVISSFAPNMQILFLSYGILGGIGFGMIYVPAVIACGFYFERWRALATGISVCGSGIGTIIMGPITAMLIKYFGWRGTILIQAAIILHCAVFGGLFRPLKPVHVSVSNQSEETEEQTNLPLLQRIKLARDQMRTADSTASLEDVGLTAVQPTEVNSKILKANNNSLYPTAADILNSSSYSISRSNHSLHSNRNHAVARSRTELNELLHKNEKKHSVDYKELKESSPDEGLLNHEDAQRKHRTGSVTGQDLRRDSFNVRVRSRTISESSHKSVRSRRNTLSKIDAGVRPMYRDDIFLSSLHRLPQYTSKGSGLDYTMSVTRLPTCQDIQEEEESKCVLCPEAFRRTLATMLDFSLLMSPTYVLFSLAGFMTMMGLFVPFMYLADRAVLSGIDPSMAVWIVSSIGITNTLGRIVCGAVTGLPGMNALVINNVALTVGGIATMLSGLSQDKSYQFTYAIVFGMSIACFASLRSIIIVDLIGLDRLTNGFGILLLFQGVASVIGSPVAGMFMDLTGSYDASFYMSGGLILLSGVMCYPLNMMNKWETRRRERKQAEEESRVV</sequence>
<evidence type="ECO:0000256" key="3">
    <source>
        <dbReference type="SAM" id="Phobius"/>
    </source>
</evidence>
<feature type="transmembrane region" description="Helical" evidence="3">
    <location>
        <begin position="157"/>
        <end position="181"/>
    </location>
</feature>
<dbReference type="InterPro" id="IPR036259">
    <property type="entry name" value="MFS_trans_sf"/>
</dbReference>
<evidence type="ECO:0000259" key="4">
    <source>
        <dbReference type="PROSITE" id="PS50850"/>
    </source>
</evidence>
<keyword evidence="3" id="KW-0812">Transmembrane</keyword>
<dbReference type="SUPFAM" id="SSF103473">
    <property type="entry name" value="MFS general substrate transporter"/>
    <property type="match status" value="1"/>
</dbReference>
<feature type="transmembrane region" description="Helical" evidence="3">
    <location>
        <begin position="563"/>
        <end position="585"/>
    </location>
</feature>
<feature type="transmembrane region" description="Helical" evidence="3">
    <location>
        <begin position="505"/>
        <end position="524"/>
    </location>
</feature>
<dbReference type="PANTHER" id="PTHR11360">
    <property type="entry name" value="MONOCARBOXYLATE TRANSPORTER"/>
    <property type="match status" value="1"/>
</dbReference>
<feature type="transmembrane region" description="Helical" evidence="3">
    <location>
        <begin position="30"/>
        <end position="56"/>
    </location>
</feature>
<dbReference type="InterPro" id="IPR050327">
    <property type="entry name" value="Proton-linked_MCT"/>
</dbReference>
<keyword evidence="3" id="KW-0472">Membrane</keyword>
<feature type="transmembrane region" description="Helical" evidence="3">
    <location>
        <begin position="68"/>
        <end position="89"/>
    </location>
</feature>
<dbReference type="CDD" id="cd17352">
    <property type="entry name" value="MFS_MCT_SLC16"/>
    <property type="match status" value="1"/>
</dbReference>
<protein>
    <recommendedName>
        <fullName evidence="4">Major facilitator superfamily (MFS) profile domain-containing protein</fullName>
    </recommendedName>
</protein>
<dbReference type="InterPro" id="IPR011701">
    <property type="entry name" value="MFS"/>
</dbReference>
<evidence type="ECO:0000256" key="1">
    <source>
        <dbReference type="ARBA" id="ARBA00004141"/>
    </source>
</evidence>
<comment type="subcellular location">
    <subcellularLocation>
        <location evidence="1">Membrane</location>
        <topology evidence="1">Multi-pass membrane protein</topology>
    </subcellularLocation>
</comment>
<evidence type="ECO:0000313" key="6">
    <source>
        <dbReference type="Proteomes" id="UP001558652"/>
    </source>
</evidence>
<feature type="transmembrane region" description="Helical" evidence="3">
    <location>
        <begin position="536"/>
        <end position="557"/>
    </location>
</feature>
<evidence type="ECO:0000313" key="5">
    <source>
        <dbReference type="EMBL" id="KAL1131599.1"/>
    </source>
</evidence>
<keyword evidence="6" id="KW-1185">Reference proteome</keyword>
<dbReference type="GO" id="GO:0016020">
    <property type="term" value="C:membrane"/>
    <property type="evidence" value="ECO:0007669"/>
    <property type="project" value="UniProtKB-SubCell"/>
</dbReference>
<organism evidence="5 6">
    <name type="scientific">Ranatra chinensis</name>
    <dbReference type="NCBI Taxonomy" id="642074"/>
    <lineage>
        <taxon>Eukaryota</taxon>
        <taxon>Metazoa</taxon>
        <taxon>Ecdysozoa</taxon>
        <taxon>Arthropoda</taxon>
        <taxon>Hexapoda</taxon>
        <taxon>Insecta</taxon>
        <taxon>Pterygota</taxon>
        <taxon>Neoptera</taxon>
        <taxon>Paraneoptera</taxon>
        <taxon>Hemiptera</taxon>
        <taxon>Heteroptera</taxon>
        <taxon>Panheteroptera</taxon>
        <taxon>Nepomorpha</taxon>
        <taxon>Nepidae</taxon>
        <taxon>Ranatrinae</taxon>
        <taxon>Ranatra</taxon>
    </lineage>
</organism>
<feature type="transmembrane region" description="Helical" evidence="3">
    <location>
        <begin position="597"/>
        <end position="615"/>
    </location>
</feature>
<proteinExistence type="predicted"/>
<dbReference type="Gene3D" id="1.20.1250.20">
    <property type="entry name" value="MFS general substrate transporter like domains"/>
    <property type="match status" value="2"/>
</dbReference>